<accession>N9U5R9</accession>
<keyword evidence="1" id="KW-0732">Signal</keyword>
<name>N9U5R9_9GAMM</name>
<keyword evidence="2" id="KW-0449">Lipoprotein</keyword>
<feature type="signal peptide" evidence="1">
    <location>
        <begin position="1"/>
        <end position="19"/>
    </location>
</feature>
<dbReference type="EMBL" id="APVG01000002">
    <property type="protein sequence ID" value="ENY73709.1"/>
    <property type="molecule type" value="Genomic_DNA"/>
</dbReference>
<dbReference type="RefSeq" id="WP_005346384.1">
    <property type="nucleotide sequence ID" value="NZ_APVG01000002.1"/>
</dbReference>
<comment type="caution">
    <text evidence="2">The sequence shown here is derived from an EMBL/GenBank/DDBJ whole genome shotgun (WGS) entry which is preliminary data.</text>
</comment>
<organism evidence="2 3">
    <name type="scientific">Aeromonas diversa CDC 2478-85</name>
    <dbReference type="NCBI Taxonomy" id="1268237"/>
    <lineage>
        <taxon>Bacteria</taxon>
        <taxon>Pseudomonadati</taxon>
        <taxon>Pseudomonadota</taxon>
        <taxon>Gammaproteobacteria</taxon>
        <taxon>Aeromonadales</taxon>
        <taxon>Aeromonadaceae</taxon>
        <taxon>Aeromonas</taxon>
    </lineage>
</organism>
<protein>
    <submittedName>
        <fullName evidence="2">Lipoprotein</fullName>
    </submittedName>
</protein>
<proteinExistence type="predicted"/>
<feature type="chain" id="PRO_5004153245" evidence="1">
    <location>
        <begin position="20"/>
        <end position="198"/>
    </location>
</feature>
<sequence length="198" mass="21227">MKILKLCAIALVTCVSACATIPPESVSLSSELGTGIKKQSDAQISLLNLYFESKRKELDEALQRAIASYFSTIAPSGDVTLTTSQLMDVSKDIIALNSKNDSTKEALEKVRIDLVSTIQDNYLILNQANSTITGLLQSAVSVKDSTNKSIQLVSSATGGKIQLDKIFSEIDSFVQKGGVEAGKAIDINNKIQSLINNK</sequence>
<dbReference type="Proteomes" id="UP000023775">
    <property type="component" value="Unassembled WGS sequence"/>
</dbReference>
<evidence type="ECO:0000313" key="3">
    <source>
        <dbReference type="Proteomes" id="UP000023775"/>
    </source>
</evidence>
<dbReference type="AlphaFoldDB" id="N9U5R9"/>
<evidence type="ECO:0000313" key="2">
    <source>
        <dbReference type="EMBL" id="ENY73709.1"/>
    </source>
</evidence>
<evidence type="ECO:0000256" key="1">
    <source>
        <dbReference type="SAM" id="SignalP"/>
    </source>
</evidence>
<reference evidence="2 3" key="1">
    <citation type="journal article" date="2013" name="Genome Announc.">
        <title>Draft Genome Sequence of the Aeromonas diversa Type Strain.</title>
        <authorList>
            <person name="Farfan M."/>
            <person name="Spataro N."/>
            <person name="Sanglas A."/>
            <person name="Albarral V."/>
            <person name="Loren J.G."/>
            <person name="Bosch E."/>
            <person name="Fuste M.C."/>
        </authorList>
    </citation>
    <scope>NUCLEOTIDE SEQUENCE [LARGE SCALE GENOMIC DNA]</scope>
    <source>
        <strain evidence="2 3">2478-85</strain>
    </source>
</reference>
<dbReference type="OrthoDB" id="10007892at2"/>
<dbReference type="eggNOG" id="ENOG502ZJ70">
    <property type="taxonomic scope" value="Bacteria"/>
</dbReference>
<gene>
    <name evidence="2" type="ORF">G114_01604</name>
</gene>
<keyword evidence="3" id="KW-1185">Reference proteome</keyword>